<gene>
    <name evidence="4" type="ORF">GOP47_0015797</name>
</gene>
<keyword evidence="5" id="KW-1185">Reference proteome</keyword>
<dbReference type="EMBL" id="JABFUD020000015">
    <property type="protein sequence ID" value="KAI5069496.1"/>
    <property type="molecule type" value="Genomic_DNA"/>
</dbReference>
<organism evidence="4 5">
    <name type="scientific">Adiantum capillus-veneris</name>
    <name type="common">Maidenhair fern</name>
    <dbReference type="NCBI Taxonomy" id="13818"/>
    <lineage>
        <taxon>Eukaryota</taxon>
        <taxon>Viridiplantae</taxon>
        <taxon>Streptophyta</taxon>
        <taxon>Embryophyta</taxon>
        <taxon>Tracheophyta</taxon>
        <taxon>Polypodiopsida</taxon>
        <taxon>Polypodiidae</taxon>
        <taxon>Polypodiales</taxon>
        <taxon>Pteridineae</taxon>
        <taxon>Pteridaceae</taxon>
        <taxon>Vittarioideae</taxon>
        <taxon>Adiantum</taxon>
    </lineage>
</organism>
<comment type="caution">
    <text evidence="4">The sequence shown here is derived from an EMBL/GenBank/DDBJ whole genome shotgun (WGS) entry which is preliminary data.</text>
</comment>
<evidence type="ECO:0000256" key="2">
    <source>
        <dbReference type="SAM" id="MobiDB-lite"/>
    </source>
</evidence>
<evidence type="ECO:0000259" key="3">
    <source>
        <dbReference type="PROSITE" id="PS50891"/>
    </source>
</evidence>
<proteinExistence type="inferred from homology"/>
<comment type="similarity">
    <text evidence="1">Belongs to the LOB domain-containing protein family.</text>
</comment>
<evidence type="ECO:0000313" key="4">
    <source>
        <dbReference type="EMBL" id="KAI5069496.1"/>
    </source>
</evidence>
<reference evidence="4" key="1">
    <citation type="submission" date="2021-01" db="EMBL/GenBank/DDBJ databases">
        <title>Adiantum capillus-veneris genome.</title>
        <authorList>
            <person name="Fang Y."/>
            <person name="Liao Q."/>
        </authorList>
    </citation>
    <scope>NUCLEOTIDE SEQUENCE</scope>
    <source>
        <strain evidence="4">H3</strain>
        <tissue evidence="4">Leaf</tissue>
    </source>
</reference>
<name>A0A9D4UL97_ADICA</name>
<feature type="domain" description="LOB" evidence="3">
    <location>
        <begin position="1"/>
        <end position="107"/>
    </location>
</feature>
<dbReference type="Proteomes" id="UP000886520">
    <property type="component" value="Chromosome 15"/>
</dbReference>
<dbReference type="OrthoDB" id="10453227at2759"/>
<accession>A0A9D4UL97</accession>
<evidence type="ECO:0000313" key="5">
    <source>
        <dbReference type="Proteomes" id="UP000886520"/>
    </source>
</evidence>
<feature type="compositionally biased region" description="Polar residues" evidence="2">
    <location>
        <begin position="367"/>
        <end position="376"/>
    </location>
</feature>
<dbReference type="AlphaFoldDB" id="A0A9D4UL97"/>
<evidence type="ECO:0000256" key="1">
    <source>
        <dbReference type="ARBA" id="ARBA00005474"/>
    </source>
</evidence>
<dbReference type="InterPro" id="IPR004883">
    <property type="entry name" value="LOB"/>
</dbReference>
<feature type="region of interest" description="Disordered" evidence="2">
    <location>
        <begin position="443"/>
        <end position="464"/>
    </location>
</feature>
<dbReference type="PANTHER" id="PTHR31304:SF62">
    <property type="entry name" value="LOB DOMAIN-CONTAINING PROTEIN"/>
    <property type="match status" value="1"/>
</dbReference>
<feature type="region of interest" description="Disordered" evidence="2">
    <location>
        <begin position="331"/>
        <end position="380"/>
    </location>
</feature>
<feature type="compositionally biased region" description="Low complexity" evidence="2">
    <location>
        <begin position="443"/>
        <end position="455"/>
    </location>
</feature>
<dbReference type="PANTHER" id="PTHR31304">
    <property type="entry name" value="LOB DOMAIN-CONTAINING PROTEIN 38"/>
    <property type="match status" value="1"/>
</dbReference>
<sequence>MSCNGCRVLRKGCSETCVLRHSLRCIDSPEAQAHATLFVTKFFGRAGLTGFINGVPENQRPALFQSLLYEACGRTVNPVYGAVGLLFAGKWAVCQAAVDSVLKGGSPKPSGMYTDLQSITASEPCNFVPAIDCSAGSISTVEQPHPSISGIIIKPNINPGFCMQPQPFPTTDQSSVDTSACSLKTKSTNCHGGDTTTSSVLPHILSKRIRQWKPEYLKEEDSIFKRPRSSLMSFCAAPVDNSHDGSQMTEPTQRPSITSCIAAYKNSYSRDCSQDRCVSQLNIVEHLKQPDKVGVRGPAAEYVPLHSRVVAPVARRVHYIPPHLKQLIEDNYKDGRNMSVPSRLSREEGDYQPDIDMLSKGDPEPLPQQTTISSDRVNGDESDQLYGMRKLDLTLKAQPSVTLGYHVHNIEPSLQHERAFINLDHRQYIGEGEEPHEILRVSSPSVNSEGSVSTSRPHVGGGSLKMMRSSSCFSTAMETPKDDGVKLLNLLL</sequence>
<dbReference type="PROSITE" id="PS50891">
    <property type="entry name" value="LOB"/>
    <property type="match status" value="1"/>
</dbReference>
<dbReference type="Pfam" id="PF03195">
    <property type="entry name" value="LOB"/>
    <property type="match status" value="1"/>
</dbReference>
<protein>
    <recommendedName>
        <fullName evidence="3">LOB domain-containing protein</fullName>
    </recommendedName>
</protein>